<sequence>MRKYTNSEIKSRLILIVGITLSATFVISTASLLYGLLFVIQPLEVSPNDESAWALLSPMMLFLTGALSGILASNGLKDKGDKDES</sequence>
<proteinExistence type="predicted"/>
<evidence type="ECO:0000313" key="3">
    <source>
        <dbReference type="EMBL" id="CAB4223254.1"/>
    </source>
</evidence>
<keyword evidence="1" id="KW-1133">Transmembrane helix</keyword>
<evidence type="ECO:0008006" key="4">
    <source>
        <dbReference type="Google" id="ProtNLM"/>
    </source>
</evidence>
<gene>
    <name evidence="3" type="ORF">UFOVP1663_19</name>
    <name evidence="2" type="ORF">UFOVP871_19</name>
</gene>
<evidence type="ECO:0000256" key="1">
    <source>
        <dbReference type="SAM" id="Phobius"/>
    </source>
</evidence>
<reference evidence="3" key="1">
    <citation type="submission" date="2020-05" db="EMBL/GenBank/DDBJ databases">
        <authorList>
            <person name="Chiriac C."/>
            <person name="Salcher M."/>
            <person name="Ghai R."/>
            <person name="Kavagutti S V."/>
        </authorList>
    </citation>
    <scope>NUCLEOTIDE SEQUENCE</scope>
</reference>
<keyword evidence="1" id="KW-0812">Transmembrane</keyword>
<protein>
    <recommendedName>
        <fullName evidence="4">Holin</fullName>
    </recommendedName>
</protein>
<keyword evidence="1" id="KW-0472">Membrane</keyword>
<accession>A0A6J5T8U7</accession>
<evidence type="ECO:0000313" key="2">
    <source>
        <dbReference type="EMBL" id="CAB4167395.1"/>
    </source>
</evidence>
<name>A0A6J5T8U7_9CAUD</name>
<feature type="transmembrane region" description="Helical" evidence="1">
    <location>
        <begin position="12"/>
        <end position="40"/>
    </location>
</feature>
<dbReference type="EMBL" id="LR796805">
    <property type="protein sequence ID" value="CAB4167395.1"/>
    <property type="molecule type" value="Genomic_DNA"/>
</dbReference>
<feature type="transmembrane region" description="Helical" evidence="1">
    <location>
        <begin position="52"/>
        <end position="72"/>
    </location>
</feature>
<dbReference type="EMBL" id="LR797532">
    <property type="protein sequence ID" value="CAB4223254.1"/>
    <property type="molecule type" value="Genomic_DNA"/>
</dbReference>
<organism evidence="3">
    <name type="scientific">uncultured Caudovirales phage</name>
    <dbReference type="NCBI Taxonomy" id="2100421"/>
    <lineage>
        <taxon>Viruses</taxon>
        <taxon>Duplodnaviria</taxon>
        <taxon>Heunggongvirae</taxon>
        <taxon>Uroviricota</taxon>
        <taxon>Caudoviricetes</taxon>
        <taxon>Peduoviridae</taxon>
        <taxon>Maltschvirus</taxon>
        <taxon>Maltschvirus maltsch</taxon>
    </lineage>
</organism>